<sequence>TGGNHHGHRHGKLHRQHRLRPRLPPNAGRRISDGYRHSAASRDGRGRGGDAGQRQPIATDGAV</sequence>
<dbReference type="EMBL" id="UINC01210515">
    <property type="protein sequence ID" value="SVE34002.1"/>
    <property type="molecule type" value="Genomic_DNA"/>
</dbReference>
<organism evidence="2">
    <name type="scientific">marine metagenome</name>
    <dbReference type="NCBI Taxonomy" id="408172"/>
    <lineage>
        <taxon>unclassified sequences</taxon>
        <taxon>metagenomes</taxon>
        <taxon>ecological metagenomes</taxon>
    </lineage>
</organism>
<reference evidence="2" key="1">
    <citation type="submission" date="2018-05" db="EMBL/GenBank/DDBJ databases">
        <authorList>
            <person name="Lanie J.A."/>
            <person name="Ng W.-L."/>
            <person name="Kazmierczak K.M."/>
            <person name="Andrzejewski T.M."/>
            <person name="Davidsen T.M."/>
            <person name="Wayne K.J."/>
            <person name="Tettelin H."/>
            <person name="Glass J.I."/>
            <person name="Rusch D."/>
            <person name="Podicherti R."/>
            <person name="Tsui H.-C.T."/>
            <person name="Winkler M.E."/>
        </authorList>
    </citation>
    <scope>NUCLEOTIDE SEQUENCE</scope>
</reference>
<evidence type="ECO:0000256" key="1">
    <source>
        <dbReference type="SAM" id="MobiDB-lite"/>
    </source>
</evidence>
<accession>A0A383CP61</accession>
<proteinExistence type="predicted"/>
<feature type="compositionally biased region" description="Basic residues" evidence="1">
    <location>
        <begin position="1"/>
        <end position="21"/>
    </location>
</feature>
<feature type="compositionally biased region" description="Basic and acidic residues" evidence="1">
    <location>
        <begin position="30"/>
        <end position="48"/>
    </location>
</feature>
<dbReference type="AlphaFoldDB" id="A0A383CP61"/>
<protein>
    <submittedName>
        <fullName evidence="2">Uncharacterized protein</fullName>
    </submittedName>
</protein>
<feature type="non-terminal residue" evidence="2">
    <location>
        <position position="63"/>
    </location>
</feature>
<evidence type="ECO:0000313" key="2">
    <source>
        <dbReference type="EMBL" id="SVE34002.1"/>
    </source>
</evidence>
<gene>
    <name evidence="2" type="ORF">METZ01_LOCUS486856</name>
</gene>
<feature type="region of interest" description="Disordered" evidence="1">
    <location>
        <begin position="1"/>
        <end position="63"/>
    </location>
</feature>
<name>A0A383CP61_9ZZZZ</name>
<feature type="non-terminal residue" evidence="2">
    <location>
        <position position="1"/>
    </location>
</feature>